<dbReference type="EMBL" id="BK015564">
    <property type="protein sequence ID" value="DAE13133.1"/>
    <property type="molecule type" value="Genomic_DNA"/>
</dbReference>
<proteinExistence type="predicted"/>
<protein>
    <submittedName>
        <fullName evidence="1">Uncharacterized protein</fullName>
    </submittedName>
</protein>
<reference evidence="1" key="1">
    <citation type="journal article" date="2021" name="Proc. Natl. Acad. Sci. U.S.A.">
        <title>A Catalog of Tens of Thousands of Viruses from Human Metagenomes Reveals Hidden Associations with Chronic Diseases.</title>
        <authorList>
            <person name="Tisza M.J."/>
            <person name="Buck C.B."/>
        </authorList>
    </citation>
    <scope>NUCLEOTIDE SEQUENCE</scope>
    <source>
        <strain evidence="1">CtLqe90</strain>
    </source>
</reference>
<name>A0A8S5Q386_9CAUD</name>
<organism evidence="1">
    <name type="scientific">Siphoviridae sp. ctLqe90</name>
    <dbReference type="NCBI Taxonomy" id="2825456"/>
    <lineage>
        <taxon>Viruses</taxon>
        <taxon>Duplodnaviria</taxon>
        <taxon>Heunggongvirae</taxon>
        <taxon>Uroviricota</taxon>
        <taxon>Caudoviricetes</taxon>
    </lineage>
</organism>
<evidence type="ECO:0000313" key="1">
    <source>
        <dbReference type="EMBL" id="DAE13133.1"/>
    </source>
</evidence>
<sequence length="66" mass="7906">MFTIQTNHPQVLKNSHFHFNAHFNTQKVTICNQNFINFLTTPPSYVIILSWLYKVGNKHYCQRPKR</sequence>
<accession>A0A8S5Q386</accession>